<feature type="transmembrane region" description="Helical" evidence="7">
    <location>
        <begin position="286"/>
        <end position="312"/>
    </location>
</feature>
<feature type="transmembrane region" description="Helical" evidence="7">
    <location>
        <begin position="38"/>
        <end position="58"/>
    </location>
</feature>
<dbReference type="Proteomes" id="UP001190465">
    <property type="component" value="Chromosome"/>
</dbReference>
<feature type="domain" description="Peptidase M48" evidence="8">
    <location>
        <begin position="129"/>
        <end position="201"/>
    </location>
</feature>
<feature type="transmembrane region" description="Helical" evidence="7">
    <location>
        <begin position="244"/>
        <end position="266"/>
    </location>
</feature>
<dbReference type="InterPro" id="IPR001915">
    <property type="entry name" value="Peptidase_M48"/>
</dbReference>
<keyword evidence="1 6" id="KW-0645">Protease</keyword>
<dbReference type="InterPro" id="IPR052173">
    <property type="entry name" value="Beta-lactam_resp_regulator"/>
</dbReference>
<protein>
    <submittedName>
        <fullName evidence="9">M56 family metallopeptidase</fullName>
    </submittedName>
</protein>
<gene>
    <name evidence="9" type="ORF">MU0053_002930</name>
</gene>
<dbReference type="PANTHER" id="PTHR34978:SF3">
    <property type="entry name" value="SLR0241 PROTEIN"/>
    <property type="match status" value="1"/>
</dbReference>
<evidence type="ECO:0000256" key="6">
    <source>
        <dbReference type="RuleBase" id="RU003983"/>
    </source>
</evidence>
<comment type="cofactor">
    <cofactor evidence="6">
        <name>Zn(2+)</name>
        <dbReference type="ChEBI" id="CHEBI:29105"/>
    </cofactor>
    <text evidence="6">Binds 1 zinc ion per subunit.</text>
</comment>
<feature type="transmembrane region" description="Helical" evidence="7">
    <location>
        <begin position="70"/>
        <end position="87"/>
    </location>
</feature>
<keyword evidence="2" id="KW-0479">Metal-binding</keyword>
<comment type="similarity">
    <text evidence="6">Belongs to the peptidase M48 family.</text>
</comment>
<organism evidence="9 10">
    <name type="scientific">[Mycobacterium] burgundiense</name>
    <dbReference type="NCBI Taxonomy" id="3064286"/>
    <lineage>
        <taxon>Bacteria</taxon>
        <taxon>Bacillati</taxon>
        <taxon>Actinomycetota</taxon>
        <taxon>Actinomycetes</taxon>
        <taxon>Mycobacteriales</taxon>
        <taxon>Mycobacteriaceae</taxon>
        <taxon>Mycolicibacterium</taxon>
    </lineage>
</organism>
<evidence type="ECO:0000256" key="7">
    <source>
        <dbReference type="SAM" id="Phobius"/>
    </source>
</evidence>
<evidence type="ECO:0000256" key="5">
    <source>
        <dbReference type="ARBA" id="ARBA00023049"/>
    </source>
</evidence>
<evidence type="ECO:0000256" key="4">
    <source>
        <dbReference type="ARBA" id="ARBA00022833"/>
    </source>
</evidence>
<sequence>MSLAACLLLYSIAVCLIGPPMLRQLTRAGHAPRCGVAAWLVAVASVLISWFAAALLTVAELLTGGGHHTGVLASCFAFVCDVVFGHAGRIPQILLLAAAAGGVMAVSVATVRLVKGFVGLRVRTREHAEAVRLVGHPASDDGVFVVDSSERVAYCVSGRPPVIVVTTGALAALDADQLGAVLAHERAHLAGRHHLVLGALRSIVTVFPKLALMTQGATEVSRMLEMCADDAAARRFGNRTLLSGLMSLAGVAAPAGALGAAGVATLSRAERLAVPATPPMRIRARAALISASAMIAGGPLVTFTLMATGTLVC</sequence>
<reference evidence="9 10" key="1">
    <citation type="submission" date="2023-08" db="EMBL/GenBank/DDBJ databases">
        <authorList>
            <person name="Folkvardsen B D."/>
            <person name="Norman A."/>
        </authorList>
    </citation>
    <scope>NUCLEOTIDE SEQUENCE [LARGE SCALE GENOMIC DNA]</scope>
    <source>
        <strain evidence="9 10">Mu0053</strain>
    </source>
</reference>
<dbReference type="Gene3D" id="3.30.2010.10">
    <property type="entry name" value="Metalloproteases ('zincins'), catalytic domain"/>
    <property type="match status" value="1"/>
</dbReference>
<proteinExistence type="inferred from homology"/>
<evidence type="ECO:0000259" key="8">
    <source>
        <dbReference type="Pfam" id="PF01435"/>
    </source>
</evidence>
<name>A0ABM9LVI3_9MYCO</name>
<evidence type="ECO:0000256" key="3">
    <source>
        <dbReference type="ARBA" id="ARBA00022801"/>
    </source>
</evidence>
<keyword evidence="7" id="KW-0812">Transmembrane</keyword>
<keyword evidence="7" id="KW-1133">Transmembrane helix</keyword>
<keyword evidence="10" id="KW-1185">Reference proteome</keyword>
<feature type="transmembrane region" description="Helical" evidence="7">
    <location>
        <begin position="93"/>
        <end position="114"/>
    </location>
</feature>
<evidence type="ECO:0000313" key="10">
    <source>
        <dbReference type="Proteomes" id="UP001190465"/>
    </source>
</evidence>
<dbReference type="EMBL" id="OY726397">
    <property type="protein sequence ID" value="CAJ1505415.1"/>
    <property type="molecule type" value="Genomic_DNA"/>
</dbReference>
<keyword evidence="3 6" id="KW-0378">Hydrolase</keyword>
<evidence type="ECO:0000313" key="9">
    <source>
        <dbReference type="EMBL" id="CAJ1505415.1"/>
    </source>
</evidence>
<keyword evidence="4 6" id="KW-0862">Zinc</keyword>
<evidence type="ECO:0000256" key="2">
    <source>
        <dbReference type="ARBA" id="ARBA00022723"/>
    </source>
</evidence>
<accession>A0ABM9LVI3</accession>
<dbReference type="RefSeq" id="WP_308478369.1">
    <property type="nucleotide sequence ID" value="NZ_OY726397.1"/>
</dbReference>
<evidence type="ECO:0000256" key="1">
    <source>
        <dbReference type="ARBA" id="ARBA00022670"/>
    </source>
</evidence>
<keyword evidence="7" id="KW-0472">Membrane</keyword>
<keyword evidence="5 6" id="KW-0482">Metalloprotease</keyword>
<dbReference type="CDD" id="cd07326">
    <property type="entry name" value="M56_BlaR1_MecR1_like"/>
    <property type="match status" value="1"/>
</dbReference>
<dbReference type="Pfam" id="PF01435">
    <property type="entry name" value="Peptidase_M48"/>
    <property type="match status" value="1"/>
</dbReference>
<dbReference type="PANTHER" id="PTHR34978">
    <property type="entry name" value="POSSIBLE SENSOR-TRANSDUCER PROTEIN BLAR"/>
    <property type="match status" value="1"/>
</dbReference>